<dbReference type="SUPFAM" id="SSF57850">
    <property type="entry name" value="RING/U-box"/>
    <property type="match status" value="1"/>
</dbReference>
<dbReference type="GO" id="GO:0006513">
    <property type="term" value="P:protein monoubiquitination"/>
    <property type="evidence" value="ECO:0007669"/>
    <property type="project" value="TreeGrafter"/>
</dbReference>
<evidence type="ECO:0000313" key="12">
    <source>
        <dbReference type="EMBL" id="NWT48859.1"/>
    </source>
</evidence>
<feature type="non-terminal residue" evidence="12">
    <location>
        <position position="372"/>
    </location>
</feature>
<evidence type="ECO:0000256" key="6">
    <source>
        <dbReference type="ARBA" id="ARBA00022833"/>
    </source>
</evidence>
<feature type="region of interest" description="Disordered" evidence="10">
    <location>
        <begin position="229"/>
        <end position="372"/>
    </location>
</feature>
<dbReference type="Proteomes" id="UP000524558">
    <property type="component" value="Unassembled WGS sequence"/>
</dbReference>
<evidence type="ECO:0000256" key="9">
    <source>
        <dbReference type="PROSITE-ProRule" id="PRU00175"/>
    </source>
</evidence>
<evidence type="ECO:0000256" key="4">
    <source>
        <dbReference type="ARBA" id="ARBA00022723"/>
    </source>
</evidence>
<dbReference type="GO" id="GO:0016874">
    <property type="term" value="F:ligase activity"/>
    <property type="evidence" value="ECO:0007669"/>
    <property type="project" value="UniProtKB-KW"/>
</dbReference>
<comment type="catalytic activity">
    <reaction evidence="1">
        <text>S-ubiquitinyl-[E2 ubiquitin-conjugating enzyme]-L-cysteine + [acceptor protein]-L-lysine = [E2 ubiquitin-conjugating enzyme]-L-cysteine + N(6)-ubiquitinyl-[acceptor protein]-L-lysine.</text>
        <dbReference type="EC" id="2.3.2.27"/>
    </reaction>
</comment>
<protein>
    <recommendedName>
        <fullName evidence="2">RING-type E3 ubiquitin transferase</fullName>
        <ecNumber evidence="2">2.3.2.27</ecNumber>
    </recommendedName>
</protein>
<dbReference type="InterPro" id="IPR001841">
    <property type="entry name" value="Znf_RING"/>
</dbReference>
<keyword evidence="8" id="KW-0804">Transcription</keyword>
<comment type="caution">
    <text evidence="12">The sequence shown here is derived from an EMBL/GenBank/DDBJ whole genome shotgun (WGS) entry which is preliminary data.</text>
</comment>
<evidence type="ECO:0000256" key="3">
    <source>
        <dbReference type="ARBA" id="ARBA00022679"/>
    </source>
</evidence>
<reference evidence="12 13" key="1">
    <citation type="submission" date="2019-09" db="EMBL/GenBank/DDBJ databases">
        <title>Bird 10,000 Genomes (B10K) Project - Family phase.</title>
        <authorList>
            <person name="Zhang G."/>
        </authorList>
    </citation>
    <scope>NUCLEOTIDE SEQUENCE [LARGE SCALE GENOMIC DNA]</scope>
    <source>
        <strain evidence="12">B10K-DU-021-33</strain>
        <tissue evidence="12">Mixed tissue sample</tissue>
    </source>
</reference>
<evidence type="ECO:0000256" key="1">
    <source>
        <dbReference type="ARBA" id="ARBA00000900"/>
    </source>
</evidence>
<evidence type="ECO:0000256" key="2">
    <source>
        <dbReference type="ARBA" id="ARBA00012483"/>
    </source>
</evidence>
<proteinExistence type="predicted"/>
<feature type="compositionally biased region" description="Polar residues" evidence="10">
    <location>
        <begin position="328"/>
        <end position="338"/>
    </location>
</feature>
<dbReference type="GO" id="GO:0008270">
    <property type="term" value="F:zinc ion binding"/>
    <property type="evidence" value="ECO:0007669"/>
    <property type="project" value="UniProtKB-KW"/>
</dbReference>
<dbReference type="EC" id="2.3.2.27" evidence="2"/>
<accession>A0A7K5P0T2</accession>
<keyword evidence="12" id="KW-0436">Ligase</keyword>
<keyword evidence="4" id="KW-0479">Metal-binding</keyword>
<dbReference type="GO" id="GO:0000209">
    <property type="term" value="P:protein polyubiquitination"/>
    <property type="evidence" value="ECO:0007669"/>
    <property type="project" value="TreeGrafter"/>
</dbReference>
<dbReference type="AlphaFoldDB" id="A0A7K5P0T2"/>
<dbReference type="PROSITE" id="PS50089">
    <property type="entry name" value="ZF_RING_2"/>
    <property type="match status" value="1"/>
</dbReference>
<keyword evidence="6" id="KW-0862">Zinc</keyword>
<sequence length="372" mass="39849">MATETEWSCTICCDAQDGVASVLPCLHQFCVGCILRWARTSLTCPLCRGQIGEVRFSVWRHDDYLWCVIMSPEESPQDSNQAGRAPPGLANSSSHRPAASPPPPSQGTPLWEEHGAARPEGRATVGGLLPEIWAELFQRNRHLLDPMLPCLRWELEALFQEQWCLAAGAESQILQALCFCGLEEEAMVQQIQAGLQEHAAPLLHGLIDVIVQQCSEEAQRMLRTLAAGEEEDNGHAASPSPNSPSPNSPSPTSSSPTSSSSSPEETPAPQLASSSSPPAASGVEEHPSIPQAALRRAPGCPPPAPIPAEQEQSQEEPGEATVAGPSAQGGSRSPSAPSRNHLPGGPRHPQKRKDPSPPDSPQTCKRPHYQRH</sequence>
<keyword evidence="3" id="KW-0808">Transferase</keyword>
<evidence type="ECO:0000256" key="10">
    <source>
        <dbReference type="SAM" id="MobiDB-lite"/>
    </source>
</evidence>
<keyword evidence="13" id="KW-1185">Reference proteome</keyword>
<dbReference type="InterPro" id="IPR017907">
    <property type="entry name" value="Znf_RING_CS"/>
</dbReference>
<dbReference type="GO" id="GO:0061630">
    <property type="term" value="F:ubiquitin protein ligase activity"/>
    <property type="evidence" value="ECO:0007669"/>
    <property type="project" value="UniProtKB-EC"/>
</dbReference>
<evidence type="ECO:0000256" key="8">
    <source>
        <dbReference type="ARBA" id="ARBA00023163"/>
    </source>
</evidence>
<evidence type="ECO:0000313" key="13">
    <source>
        <dbReference type="Proteomes" id="UP000524558"/>
    </source>
</evidence>
<organism evidence="12 13">
    <name type="scientific">Chroicocephalus maculipennis</name>
    <name type="common">Brown-hooded gull</name>
    <name type="synonym">Larus maculipennis</name>
    <dbReference type="NCBI Taxonomy" id="287016"/>
    <lineage>
        <taxon>Eukaryota</taxon>
        <taxon>Metazoa</taxon>
        <taxon>Chordata</taxon>
        <taxon>Craniata</taxon>
        <taxon>Vertebrata</taxon>
        <taxon>Euteleostomi</taxon>
        <taxon>Archelosauria</taxon>
        <taxon>Archosauria</taxon>
        <taxon>Dinosauria</taxon>
        <taxon>Saurischia</taxon>
        <taxon>Theropoda</taxon>
        <taxon>Coelurosauria</taxon>
        <taxon>Aves</taxon>
        <taxon>Neognathae</taxon>
        <taxon>Neoaves</taxon>
        <taxon>Charadriiformes</taxon>
        <taxon>Laridae</taxon>
        <taxon>Chroicocephalus</taxon>
    </lineage>
</organism>
<evidence type="ECO:0000259" key="11">
    <source>
        <dbReference type="PROSITE" id="PS50089"/>
    </source>
</evidence>
<name>A0A7K5P0T2_CHRMC</name>
<dbReference type="SMART" id="SM00184">
    <property type="entry name" value="RING"/>
    <property type="match status" value="1"/>
</dbReference>
<feature type="domain" description="RING-type" evidence="11">
    <location>
        <begin position="9"/>
        <end position="48"/>
    </location>
</feature>
<dbReference type="PANTHER" id="PTHR46077">
    <property type="entry name" value="E3 UBIQUITIN-PROTEIN LIGASE TOPORS"/>
    <property type="match status" value="1"/>
</dbReference>
<feature type="non-terminal residue" evidence="12">
    <location>
        <position position="1"/>
    </location>
</feature>
<dbReference type="InterPro" id="IPR013083">
    <property type="entry name" value="Znf_RING/FYVE/PHD"/>
</dbReference>
<feature type="region of interest" description="Disordered" evidence="10">
    <location>
        <begin position="74"/>
        <end position="117"/>
    </location>
</feature>
<keyword evidence="7" id="KW-0805">Transcription regulation</keyword>
<evidence type="ECO:0000256" key="7">
    <source>
        <dbReference type="ARBA" id="ARBA00023015"/>
    </source>
</evidence>
<keyword evidence="5 9" id="KW-0863">Zinc-finger</keyword>
<dbReference type="Pfam" id="PF13639">
    <property type="entry name" value="zf-RING_2"/>
    <property type="match status" value="1"/>
</dbReference>
<dbReference type="EMBL" id="VYZF01005745">
    <property type="protein sequence ID" value="NWT48859.1"/>
    <property type="molecule type" value="Genomic_DNA"/>
</dbReference>
<dbReference type="Gene3D" id="3.30.40.10">
    <property type="entry name" value="Zinc/RING finger domain, C3HC4 (zinc finger)"/>
    <property type="match status" value="1"/>
</dbReference>
<dbReference type="PANTHER" id="PTHR46077:SF1">
    <property type="entry name" value="TOP1 BINDING ARGININE_SERINE RICH PROTEIN, E3 UBIQUITIN LIGASE"/>
    <property type="match status" value="1"/>
</dbReference>
<evidence type="ECO:0000256" key="5">
    <source>
        <dbReference type="ARBA" id="ARBA00022771"/>
    </source>
</evidence>
<dbReference type="PROSITE" id="PS00518">
    <property type="entry name" value="ZF_RING_1"/>
    <property type="match status" value="1"/>
</dbReference>
<gene>
    <name evidence="12" type="primary">Topors_1</name>
    <name evidence="12" type="ORF">CHRMAC_R14093</name>
</gene>
<feature type="compositionally biased region" description="Low complexity" evidence="10">
    <location>
        <begin position="250"/>
        <end position="281"/>
    </location>
</feature>